<evidence type="ECO:0000313" key="3">
    <source>
        <dbReference type="Proteomes" id="UP000001568"/>
    </source>
</evidence>
<feature type="non-terminal residue" evidence="2">
    <location>
        <position position="1"/>
    </location>
</feature>
<name>A4S7S1_OSTLU</name>
<dbReference type="PANTHER" id="PTHR33591">
    <property type="entry name" value="BETA-CAROTENE ISOMERASE D27"/>
    <property type="match status" value="1"/>
</dbReference>
<dbReference type="Proteomes" id="UP000001568">
    <property type="component" value="Chromosome 14"/>
</dbReference>
<dbReference type="InterPro" id="IPR038938">
    <property type="entry name" value="D27-like"/>
</dbReference>
<dbReference type="InterPro" id="IPR025114">
    <property type="entry name" value="D27-like_C"/>
</dbReference>
<accession>A4S7S1</accession>
<sequence>VKVRYEDSALDLALMAWFMAKIGAAIDAPKPKEISYDEFIALCFLQMKGRDAVGMGDVTAGVIRSLVPPGGNAAFRALFPPNRFSCELNATITKIVFAWMVGPMEVETTTENDLGIEMASKVHIKKCRWLQESGCTAMCVNMCKCATQEVFTDDFGLPLTIKPNFENKSCDFYFGLTPPPIEKDEALLFGCNALCATAAPDS</sequence>
<gene>
    <name evidence="2" type="ORF">OSTLU_7071</name>
</gene>
<dbReference type="STRING" id="436017.A4S7S1"/>
<keyword evidence="3" id="KW-1185">Reference proteome</keyword>
<dbReference type="Pfam" id="PF13225">
    <property type="entry name" value="D27-like_C"/>
    <property type="match status" value="1"/>
</dbReference>
<dbReference type="AlphaFoldDB" id="A4S7S1"/>
<proteinExistence type="predicted"/>
<dbReference type="OrthoDB" id="416096at2759"/>
<dbReference type="EMBL" id="CP000594">
    <property type="protein sequence ID" value="ABO99614.1"/>
    <property type="molecule type" value="Genomic_DNA"/>
</dbReference>
<dbReference type="RefSeq" id="XP_001421321.1">
    <property type="nucleotide sequence ID" value="XM_001421284.1"/>
</dbReference>
<organism evidence="2 3">
    <name type="scientific">Ostreococcus lucimarinus (strain CCE9901)</name>
    <dbReference type="NCBI Taxonomy" id="436017"/>
    <lineage>
        <taxon>Eukaryota</taxon>
        <taxon>Viridiplantae</taxon>
        <taxon>Chlorophyta</taxon>
        <taxon>Mamiellophyceae</taxon>
        <taxon>Mamiellales</taxon>
        <taxon>Bathycoccaceae</taxon>
        <taxon>Ostreococcus</taxon>
    </lineage>
</organism>
<dbReference type="eggNOG" id="ENOG502QTYT">
    <property type="taxonomic scope" value="Eukaryota"/>
</dbReference>
<evidence type="ECO:0000259" key="1">
    <source>
        <dbReference type="Pfam" id="PF13225"/>
    </source>
</evidence>
<dbReference type="Gramene" id="ABO99614">
    <property type="protein sequence ID" value="ABO99614"/>
    <property type="gene ID" value="OSTLU_7071"/>
</dbReference>
<dbReference type="PANTHER" id="PTHR33591:SF4">
    <property type="entry name" value="OS08G0114100 PROTEIN"/>
    <property type="match status" value="1"/>
</dbReference>
<dbReference type="KEGG" id="olu:OSTLU_7071"/>
<evidence type="ECO:0000313" key="2">
    <source>
        <dbReference type="EMBL" id="ABO99614.1"/>
    </source>
</evidence>
<dbReference type="OMA" id="CELNATI"/>
<dbReference type="GeneID" id="5005296"/>
<feature type="domain" description="Beta-carotene isomerase D27-like C-terminal" evidence="1">
    <location>
        <begin position="99"/>
        <end position="182"/>
    </location>
</feature>
<dbReference type="HOGENOM" id="CLU_076741_1_1_1"/>
<protein>
    <recommendedName>
        <fullName evidence="1">Beta-carotene isomerase D27-like C-terminal domain-containing protein</fullName>
    </recommendedName>
</protein>
<feature type="non-terminal residue" evidence="2">
    <location>
        <position position="202"/>
    </location>
</feature>
<dbReference type="GO" id="GO:0005506">
    <property type="term" value="F:iron ion binding"/>
    <property type="evidence" value="ECO:0007669"/>
    <property type="project" value="InterPro"/>
</dbReference>
<reference evidence="2 3" key="1">
    <citation type="journal article" date="2007" name="Proc. Natl. Acad. Sci. U.S.A.">
        <title>The tiny eukaryote Ostreococcus provides genomic insights into the paradox of plankton speciation.</title>
        <authorList>
            <person name="Palenik B."/>
            <person name="Grimwood J."/>
            <person name="Aerts A."/>
            <person name="Rouze P."/>
            <person name="Salamov A."/>
            <person name="Putnam N."/>
            <person name="Dupont C."/>
            <person name="Jorgensen R."/>
            <person name="Derelle E."/>
            <person name="Rombauts S."/>
            <person name="Zhou K."/>
            <person name="Otillar R."/>
            <person name="Merchant S.S."/>
            <person name="Podell S."/>
            <person name="Gaasterland T."/>
            <person name="Napoli C."/>
            <person name="Gendler K."/>
            <person name="Manuell A."/>
            <person name="Tai V."/>
            <person name="Vallon O."/>
            <person name="Piganeau G."/>
            <person name="Jancek S."/>
            <person name="Heijde M."/>
            <person name="Jabbari K."/>
            <person name="Bowler C."/>
            <person name="Lohr M."/>
            <person name="Robbens S."/>
            <person name="Werner G."/>
            <person name="Dubchak I."/>
            <person name="Pazour G.J."/>
            <person name="Ren Q."/>
            <person name="Paulsen I."/>
            <person name="Delwiche C."/>
            <person name="Schmutz J."/>
            <person name="Rokhsar D."/>
            <person name="Van de Peer Y."/>
            <person name="Moreau H."/>
            <person name="Grigoriev I.V."/>
        </authorList>
    </citation>
    <scope>NUCLEOTIDE SEQUENCE [LARGE SCALE GENOMIC DNA]</scope>
    <source>
        <strain evidence="2 3">CCE9901</strain>
    </source>
</reference>